<evidence type="ECO:0000313" key="3">
    <source>
        <dbReference type="Proteomes" id="UP001172457"/>
    </source>
</evidence>
<gene>
    <name evidence="2" type="ORF">OSB04_025879</name>
</gene>
<accession>A0AA38W255</accession>
<feature type="compositionally biased region" description="Basic and acidic residues" evidence="1">
    <location>
        <begin position="30"/>
        <end position="42"/>
    </location>
</feature>
<comment type="caution">
    <text evidence="2">The sequence shown here is derived from an EMBL/GenBank/DDBJ whole genome shotgun (WGS) entry which is preliminary data.</text>
</comment>
<protein>
    <submittedName>
        <fullName evidence="2">Uncharacterized protein</fullName>
    </submittedName>
</protein>
<reference evidence="2" key="1">
    <citation type="submission" date="2023-03" db="EMBL/GenBank/DDBJ databases">
        <title>Chromosome-scale reference genome and RAD-based genetic map of yellow starthistle (Centaurea solstitialis) reveal putative structural variation and QTLs associated with invader traits.</title>
        <authorList>
            <person name="Reatini B."/>
            <person name="Cang F.A."/>
            <person name="Jiang Q."/>
            <person name="Mckibben M.T.W."/>
            <person name="Barker M.S."/>
            <person name="Rieseberg L.H."/>
            <person name="Dlugosch K.M."/>
        </authorList>
    </citation>
    <scope>NUCLEOTIDE SEQUENCE</scope>
    <source>
        <strain evidence="2">CAN-66</strain>
        <tissue evidence="2">Leaf</tissue>
    </source>
</reference>
<keyword evidence="3" id="KW-1185">Reference proteome</keyword>
<dbReference type="AlphaFoldDB" id="A0AA38W255"/>
<sequence>MISIRCDPLVPYNIGHGKPVTVLHIILSRDTSEDPEGAKETAEDPQPDNSVVNESADAIEDILPDPREDDQDDSNLGVNLSEEPLHLTRT</sequence>
<feature type="compositionally biased region" description="Acidic residues" evidence="1">
    <location>
        <begin position="57"/>
        <end position="73"/>
    </location>
</feature>
<proteinExistence type="predicted"/>
<organism evidence="2 3">
    <name type="scientific">Centaurea solstitialis</name>
    <name type="common">yellow star-thistle</name>
    <dbReference type="NCBI Taxonomy" id="347529"/>
    <lineage>
        <taxon>Eukaryota</taxon>
        <taxon>Viridiplantae</taxon>
        <taxon>Streptophyta</taxon>
        <taxon>Embryophyta</taxon>
        <taxon>Tracheophyta</taxon>
        <taxon>Spermatophyta</taxon>
        <taxon>Magnoliopsida</taxon>
        <taxon>eudicotyledons</taxon>
        <taxon>Gunneridae</taxon>
        <taxon>Pentapetalae</taxon>
        <taxon>asterids</taxon>
        <taxon>campanulids</taxon>
        <taxon>Asterales</taxon>
        <taxon>Asteraceae</taxon>
        <taxon>Carduoideae</taxon>
        <taxon>Cardueae</taxon>
        <taxon>Centaureinae</taxon>
        <taxon>Centaurea</taxon>
    </lineage>
</organism>
<evidence type="ECO:0000313" key="2">
    <source>
        <dbReference type="EMBL" id="KAJ9546172.1"/>
    </source>
</evidence>
<dbReference type="Proteomes" id="UP001172457">
    <property type="component" value="Chromosome 6"/>
</dbReference>
<evidence type="ECO:0000256" key="1">
    <source>
        <dbReference type="SAM" id="MobiDB-lite"/>
    </source>
</evidence>
<name>A0AA38W255_9ASTR</name>
<feature type="region of interest" description="Disordered" evidence="1">
    <location>
        <begin position="29"/>
        <end position="90"/>
    </location>
</feature>
<dbReference type="EMBL" id="JARYMX010000006">
    <property type="protein sequence ID" value="KAJ9546172.1"/>
    <property type="molecule type" value="Genomic_DNA"/>
</dbReference>